<organism evidence="2 3">
    <name type="scientific">Romanomermis culicivorax</name>
    <name type="common">Nematode worm</name>
    <dbReference type="NCBI Taxonomy" id="13658"/>
    <lineage>
        <taxon>Eukaryota</taxon>
        <taxon>Metazoa</taxon>
        <taxon>Ecdysozoa</taxon>
        <taxon>Nematoda</taxon>
        <taxon>Enoplea</taxon>
        <taxon>Dorylaimia</taxon>
        <taxon>Mermithida</taxon>
        <taxon>Mermithoidea</taxon>
        <taxon>Mermithidae</taxon>
        <taxon>Romanomermis</taxon>
    </lineage>
</organism>
<keyword evidence="2" id="KW-1185">Reference proteome</keyword>
<keyword evidence="1" id="KW-0732">Signal</keyword>
<reference evidence="3" key="1">
    <citation type="submission" date="2022-11" db="UniProtKB">
        <authorList>
            <consortium name="WormBaseParasite"/>
        </authorList>
    </citation>
    <scope>IDENTIFICATION</scope>
</reference>
<proteinExistence type="predicted"/>
<evidence type="ECO:0000313" key="2">
    <source>
        <dbReference type="Proteomes" id="UP000887565"/>
    </source>
</evidence>
<feature type="signal peptide" evidence="1">
    <location>
        <begin position="1"/>
        <end position="26"/>
    </location>
</feature>
<dbReference type="WBParaSite" id="nRc.2.0.1.t46440-RA">
    <property type="protein sequence ID" value="nRc.2.0.1.t46440-RA"/>
    <property type="gene ID" value="nRc.2.0.1.g46440"/>
</dbReference>
<evidence type="ECO:0000313" key="3">
    <source>
        <dbReference type="WBParaSite" id="nRc.2.0.1.t46440-RA"/>
    </source>
</evidence>
<accession>A0A915L5T2</accession>
<dbReference type="AlphaFoldDB" id="A0A915L5T2"/>
<name>A0A915L5T2_ROMCU</name>
<feature type="chain" id="PRO_5036839354" evidence="1">
    <location>
        <begin position="27"/>
        <end position="129"/>
    </location>
</feature>
<sequence length="129" mass="14073">MPNIDITSICCTVFLVVTLSAMRGKATLSSDNISRIKEYGKMVIEKPNLSDVILRRTVKNADDFQNMVADNTLTALTGSTDRTGQARMCKIEVQEIRKVPGHCIKLLGGMNACEGGGYMALFPEECQGL</sequence>
<protein>
    <submittedName>
        <fullName evidence="3">Secreted protein</fullName>
    </submittedName>
</protein>
<dbReference type="Proteomes" id="UP000887565">
    <property type="component" value="Unplaced"/>
</dbReference>
<evidence type="ECO:0000256" key="1">
    <source>
        <dbReference type="SAM" id="SignalP"/>
    </source>
</evidence>